<name>Q4SWB9_TETNG</name>
<dbReference type="Pfam" id="PF00619">
    <property type="entry name" value="CARD"/>
    <property type="match status" value="1"/>
</dbReference>
<dbReference type="GO" id="GO:0070513">
    <property type="term" value="F:death domain binding"/>
    <property type="evidence" value="ECO:0007669"/>
    <property type="project" value="InterPro"/>
</dbReference>
<dbReference type="PANTHER" id="PTHR15034">
    <property type="entry name" value="DEATH DOMAIN-CONTAINING PROTEIN CRADD"/>
    <property type="match status" value="1"/>
</dbReference>
<sequence length="197" mass="22082">MEPEHRALLREHRLELSGQLLVSESIVPFLFQENILTHTQVEDIESLATDRQKTLKLLDILPNRGPRAFHAFLQSLEDFSWVRDRLLLELRTGAGSESTDSWKFPNSVLQRVPSDQELSRLASRLGAEWESVLLDLGLSGEALFRCRADHPLNIHGSILAALVQWRRGGGKGATFQSLIQSLKRADVDPSVLGEVLA</sequence>
<feature type="non-terminal residue" evidence="3">
    <location>
        <position position="197"/>
    </location>
</feature>
<accession>Q4SWB9</accession>
<evidence type="ECO:0000313" key="4">
    <source>
        <dbReference type="Ensembl" id="ENSTNIP00000008852.1"/>
    </source>
</evidence>
<dbReference type="EMBL" id="CAAE01013636">
    <property type="protein sequence ID" value="CAF95063.1"/>
    <property type="molecule type" value="Genomic_DNA"/>
</dbReference>
<dbReference type="CDD" id="cd08319">
    <property type="entry name" value="Death_RAIDD"/>
    <property type="match status" value="1"/>
</dbReference>
<reference evidence="3 5" key="1">
    <citation type="journal article" date="2004" name="Nature">
        <title>Genome duplication in the teleost fish Tetraodon nigroviridis reveals the early vertebrate proto-karyotype.</title>
        <authorList>
            <person name="Jaillon O."/>
            <person name="Aury J.-M."/>
            <person name="Brunet F."/>
            <person name="Petit J.-L."/>
            <person name="Stange-Thomann N."/>
            <person name="Mauceli E."/>
            <person name="Bouneau L."/>
            <person name="Fischer C."/>
            <person name="Ozouf-Costaz C."/>
            <person name="Bernot A."/>
            <person name="Nicaud S."/>
            <person name="Jaffe D."/>
            <person name="Fisher S."/>
            <person name="Lutfalla G."/>
            <person name="Dossat C."/>
            <person name="Segurens B."/>
            <person name="Dasilva C."/>
            <person name="Salanoubat M."/>
            <person name="Levy M."/>
            <person name="Boudet N."/>
            <person name="Castellano S."/>
            <person name="Anthouard V."/>
            <person name="Jubin C."/>
            <person name="Castelli V."/>
            <person name="Katinka M."/>
            <person name="Vacherie B."/>
            <person name="Biemont C."/>
            <person name="Skalli Z."/>
            <person name="Cattolico L."/>
            <person name="Poulain J."/>
            <person name="De Berardinis V."/>
            <person name="Cruaud C."/>
            <person name="Duprat S."/>
            <person name="Brottier P."/>
            <person name="Coutanceau J.-P."/>
            <person name="Gouzy J."/>
            <person name="Parra G."/>
            <person name="Lardier G."/>
            <person name="Chapple C."/>
            <person name="McKernan K.J."/>
            <person name="McEwan P."/>
            <person name="Bosak S."/>
            <person name="Kellis M."/>
            <person name="Volff J.-N."/>
            <person name="Guigo R."/>
            <person name="Zody M.C."/>
            <person name="Mesirov J."/>
            <person name="Lindblad-Toh K."/>
            <person name="Birren B."/>
            <person name="Nusbaum C."/>
            <person name="Kahn D."/>
            <person name="Robinson-Rechavi M."/>
            <person name="Laudet V."/>
            <person name="Schachter V."/>
            <person name="Quetier F."/>
            <person name="Saurin W."/>
            <person name="Scarpelli C."/>
            <person name="Wincker P."/>
            <person name="Lander E.S."/>
            <person name="Weissenbach J."/>
            <person name="Roest Crollius H."/>
        </authorList>
    </citation>
    <scope>NUCLEOTIDE SEQUENCE [LARGE SCALE GENOMIC DNA]</scope>
</reference>
<evidence type="ECO:0000313" key="5">
    <source>
        <dbReference type="Proteomes" id="UP000007303"/>
    </source>
</evidence>
<dbReference type="Gene3D" id="1.10.533.10">
    <property type="entry name" value="Death Domain, Fas"/>
    <property type="match status" value="2"/>
</dbReference>
<organism evidence="3">
    <name type="scientific">Tetraodon nigroviridis</name>
    <name type="common">Spotted green pufferfish</name>
    <name type="synonym">Chelonodon nigroviridis</name>
    <dbReference type="NCBI Taxonomy" id="99883"/>
    <lineage>
        <taxon>Eukaryota</taxon>
        <taxon>Metazoa</taxon>
        <taxon>Chordata</taxon>
        <taxon>Craniata</taxon>
        <taxon>Vertebrata</taxon>
        <taxon>Euteleostomi</taxon>
        <taxon>Actinopterygii</taxon>
        <taxon>Neopterygii</taxon>
        <taxon>Teleostei</taxon>
        <taxon>Neoteleostei</taxon>
        <taxon>Acanthomorphata</taxon>
        <taxon>Eupercaria</taxon>
        <taxon>Tetraodontiformes</taxon>
        <taxon>Tetradontoidea</taxon>
        <taxon>Tetraodontidae</taxon>
        <taxon>Tetraodon</taxon>
    </lineage>
</organism>
<dbReference type="OrthoDB" id="10031931at2759"/>
<dbReference type="GO" id="GO:0002020">
    <property type="term" value="F:protease binding"/>
    <property type="evidence" value="ECO:0007669"/>
    <property type="project" value="InterPro"/>
</dbReference>
<dbReference type="InterPro" id="IPR000488">
    <property type="entry name" value="Death_dom"/>
</dbReference>
<evidence type="ECO:0000259" key="1">
    <source>
        <dbReference type="PROSITE" id="PS50017"/>
    </source>
</evidence>
<dbReference type="PROSITE" id="PS50017">
    <property type="entry name" value="DEATH_DOMAIN"/>
    <property type="match status" value="1"/>
</dbReference>
<dbReference type="GO" id="GO:0042981">
    <property type="term" value="P:regulation of apoptotic process"/>
    <property type="evidence" value="ECO:0007669"/>
    <property type="project" value="InterPro"/>
</dbReference>
<reference evidence="3" key="2">
    <citation type="submission" date="2004-02" db="EMBL/GenBank/DDBJ databases">
        <authorList>
            <consortium name="Genoscope"/>
            <consortium name="Whitehead Institute Centre for Genome Research"/>
        </authorList>
    </citation>
    <scope>NUCLEOTIDE SEQUENCE</scope>
</reference>
<dbReference type="InterPro" id="IPR001315">
    <property type="entry name" value="CARD"/>
</dbReference>
<proteinExistence type="predicted"/>
<dbReference type="InterPro" id="IPR042148">
    <property type="entry name" value="CARD_RAIDD"/>
</dbReference>
<feature type="domain" description="Death" evidence="1">
    <location>
        <begin position="114"/>
        <end position="186"/>
    </location>
</feature>
<dbReference type="Ensembl" id="ENSTNIT00000009023.1">
    <property type="protein sequence ID" value="ENSTNIP00000008852.1"/>
    <property type="gene ID" value="ENSTNIG00000006109.1"/>
</dbReference>
<evidence type="ECO:0000313" key="3">
    <source>
        <dbReference type="EMBL" id="CAF95063.1"/>
    </source>
</evidence>
<protein>
    <submittedName>
        <fullName evidence="3">(spotted green pufferfish) hypothetical protein</fullName>
    </submittedName>
    <submittedName>
        <fullName evidence="4">CASP2 and RIPK1 domain containing adaptor with death domain</fullName>
    </submittedName>
</protein>
<reference evidence="4" key="3">
    <citation type="submission" date="2025-05" db="UniProtKB">
        <authorList>
            <consortium name="Ensembl"/>
        </authorList>
    </citation>
    <scope>IDENTIFICATION</scope>
</reference>
<dbReference type="OMA" id="RCRSDHS"/>
<keyword evidence="5" id="KW-1185">Reference proteome</keyword>
<dbReference type="InterPro" id="IPR037939">
    <property type="entry name" value="CRADD"/>
</dbReference>
<dbReference type="InterPro" id="IPR011029">
    <property type="entry name" value="DEATH-like_dom_sf"/>
</dbReference>
<dbReference type="KEGG" id="tng:GSTEN00011569G001"/>
<dbReference type="AlphaFoldDB" id="Q4SWB9"/>
<feature type="domain" description="CARD" evidence="2">
    <location>
        <begin position="1"/>
        <end position="78"/>
    </location>
</feature>
<dbReference type="GeneTree" id="ENSGT00390000014448"/>
<dbReference type="SMART" id="SM00114">
    <property type="entry name" value="CARD"/>
    <property type="match status" value="1"/>
</dbReference>
<dbReference type="PROSITE" id="PS50209">
    <property type="entry name" value="CARD"/>
    <property type="match status" value="1"/>
</dbReference>
<dbReference type="CDD" id="cd08327">
    <property type="entry name" value="CARD_RAIDD"/>
    <property type="match status" value="1"/>
</dbReference>
<dbReference type="Proteomes" id="UP000007303">
    <property type="component" value="Unassembled WGS sequence"/>
</dbReference>
<dbReference type="GO" id="GO:0007165">
    <property type="term" value="P:signal transduction"/>
    <property type="evidence" value="ECO:0007669"/>
    <property type="project" value="InterPro"/>
</dbReference>
<dbReference type="InterPro" id="IPR037926">
    <property type="entry name" value="CRADD_Death"/>
</dbReference>
<gene>
    <name evidence="3" type="ORF">GSTENG00011569001</name>
</gene>
<dbReference type="HOGENOM" id="CLU_118159_0_0_1"/>
<dbReference type="PANTHER" id="PTHR15034:SF5">
    <property type="entry name" value="DEATH DOMAIN-CONTAINING PROTEIN CRADD"/>
    <property type="match status" value="1"/>
</dbReference>
<evidence type="ECO:0000259" key="2">
    <source>
        <dbReference type="PROSITE" id="PS50209"/>
    </source>
</evidence>
<dbReference type="SUPFAM" id="SSF47986">
    <property type="entry name" value="DEATH domain"/>
    <property type="match status" value="2"/>
</dbReference>
<dbReference type="Pfam" id="PF00531">
    <property type="entry name" value="Death"/>
    <property type="match status" value="1"/>
</dbReference>